<dbReference type="Proteomes" id="UP000285013">
    <property type="component" value="Unassembled WGS sequence"/>
</dbReference>
<gene>
    <name evidence="3" type="ORF">DWZ95_23820</name>
</gene>
<name>A0A415MTR1_9BACE</name>
<accession>A0A415MTR1</accession>
<dbReference type="AlphaFoldDB" id="A0A415MTR1"/>
<reference evidence="3 4" key="1">
    <citation type="submission" date="2018-08" db="EMBL/GenBank/DDBJ databases">
        <title>A genome reference for cultivated species of the human gut microbiota.</title>
        <authorList>
            <person name="Zou Y."/>
            <person name="Xue W."/>
            <person name="Luo G."/>
        </authorList>
    </citation>
    <scope>NUCLEOTIDE SEQUENCE [LARGE SCALE GENOMIC DNA]</scope>
    <source>
        <strain evidence="3 4">AF36-16BH</strain>
    </source>
</reference>
<feature type="chain" id="PRO_5019222890" description="Endonuclease/exonuclease/phosphatase domain-containing protein" evidence="1">
    <location>
        <begin position="19"/>
        <end position="529"/>
    </location>
</feature>
<evidence type="ECO:0000259" key="2">
    <source>
        <dbReference type="Pfam" id="PF03372"/>
    </source>
</evidence>
<dbReference type="EMBL" id="QRPE01000055">
    <property type="protein sequence ID" value="RHL84590.1"/>
    <property type="molecule type" value="Genomic_DNA"/>
</dbReference>
<evidence type="ECO:0000256" key="1">
    <source>
        <dbReference type="SAM" id="SignalP"/>
    </source>
</evidence>
<dbReference type="PANTHER" id="PTHR42834:SF1">
    <property type="entry name" value="ENDONUCLEASE_EXONUCLEASE_PHOSPHATASE FAMILY PROTEIN (AFU_ORTHOLOGUE AFUA_3G09210)"/>
    <property type="match status" value="1"/>
</dbReference>
<dbReference type="Gene3D" id="3.60.10.10">
    <property type="entry name" value="Endonuclease/exonuclease/phosphatase"/>
    <property type="match status" value="1"/>
</dbReference>
<keyword evidence="1" id="KW-0732">Signal</keyword>
<dbReference type="InterPro" id="IPR036691">
    <property type="entry name" value="Endo/exonu/phosph_ase_sf"/>
</dbReference>
<feature type="signal peptide" evidence="1">
    <location>
        <begin position="1"/>
        <end position="18"/>
    </location>
</feature>
<dbReference type="GO" id="GO:0003824">
    <property type="term" value="F:catalytic activity"/>
    <property type="evidence" value="ECO:0007669"/>
    <property type="project" value="InterPro"/>
</dbReference>
<dbReference type="PANTHER" id="PTHR42834">
    <property type="entry name" value="ENDONUCLEASE/EXONUCLEASE/PHOSPHATASE FAMILY PROTEIN (AFU_ORTHOLOGUE AFUA_3G09210)"/>
    <property type="match status" value="1"/>
</dbReference>
<evidence type="ECO:0000313" key="4">
    <source>
        <dbReference type="Proteomes" id="UP000285013"/>
    </source>
</evidence>
<organism evidence="3 4">
    <name type="scientific">Bacteroides intestinalis</name>
    <dbReference type="NCBI Taxonomy" id="329854"/>
    <lineage>
        <taxon>Bacteria</taxon>
        <taxon>Pseudomonadati</taxon>
        <taxon>Bacteroidota</taxon>
        <taxon>Bacteroidia</taxon>
        <taxon>Bacteroidales</taxon>
        <taxon>Bacteroidaceae</taxon>
        <taxon>Bacteroides</taxon>
    </lineage>
</organism>
<dbReference type="InterPro" id="IPR005135">
    <property type="entry name" value="Endo/exonuclease/phosphatase"/>
</dbReference>
<dbReference type="Pfam" id="PF03372">
    <property type="entry name" value="Exo_endo_phos"/>
    <property type="match status" value="1"/>
</dbReference>
<feature type="domain" description="Endonuclease/exonuclease/phosphatase" evidence="2">
    <location>
        <begin position="157"/>
        <end position="424"/>
    </location>
</feature>
<protein>
    <recommendedName>
        <fullName evidence="2">Endonuclease/exonuclease/phosphatase domain-containing protein</fullName>
    </recommendedName>
</protein>
<dbReference type="SUPFAM" id="SSF56219">
    <property type="entry name" value="DNase I-like"/>
    <property type="match status" value="1"/>
</dbReference>
<sequence>MKRQLLLFIHLLPALLFAQQEVIFPDDFKTNALDGKEVTITNTLTLTNNYSYADGSITLSDGPLWTPTEKNLPGVEMFNQKNKENQDNQITVKQGIYSFTDANGTCRIGQTVAKLTGTASYSNGKYTITLTKKPEFQGNERPTICNIEEDYNLKVVSFNVENYKGVNDVQRTKIVAALKAMDADIYALLEVFGNSSLNDLCTALNTACQTNQYKYIENSTANQGMACFIYNSNTVIPFKELQKNRLADNGYLPDRKIAQAFDLKANNERFIVCLNHWKAKDNSYNKPDEYADTGDGQGSHVLRRVHEAEATLEFIKTVTAYFEDEDVLVVGDLNSYSKEDPIRVLEEGKLINELQKYAPNEYSYAFFSNNSYATGYLDHSFATATLDAQICYAHPFHINADEPGVLKIIGGKPQKDNMYRCSDHNPIVTFIKLGTTTGIESPTLSHPDIELIGDPRSGYLTLVSNTDFVLIRAEIVNIGGQIIAAYDTNNAGNTEKHFTLPVKNLASGFYLVRAYDAQNRCTTYKVVLP</sequence>
<dbReference type="RefSeq" id="WP_118423724.1">
    <property type="nucleotide sequence ID" value="NZ_QRPE01000055.1"/>
</dbReference>
<comment type="caution">
    <text evidence="3">The sequence shown here is derived from an EMBL/GenBank/DDBJ whole genome shotgun (WGS) entry which is preliminary data.</text>
</comment>
<evidence type="ECO:0000313" key="3">
    <source>
        <dbReference type="EMBL" id="RHL84590.1"/>
    </source>
</evidence>
<proteinExistence type="predicted"/>